<comment type="caution">
    <text evidence="2">The sequence shown here is derived from an EMBL/GenBank/DDBJ whole genome shotgun (WGS) entry which is preliminary data.</text>
</comment>
<proteinExistence type="predicted"/>
<evidence type="ECO:0000256" key="1">
    <source>
        <dbReference type="SAM" id="MobiDB-lite"/>
    </source>
</evidence>
<evidence type="ECO:0000313" key="3">
    <source>
        <dbReference type="Proteomes" id="UP000308549"/>
    </source>
</evidence>
<dbReference type="AlphaFoldDB" id="A0A4U0TP45"/>
<name>A0A4U0TP45_9PEZI</name>
<protein>
    <recommendedName>
        <fullName evidence="4">F-box domain-containing protein</fullName>
    </recommendedName>
</protein>
<reference evidence="2 3" key="1">
    <citation type="submission" date="2017-03" db="EMBL/GenBank/DDBJ databases">
        <title>Genomes of endolithic fungi from Antarctica.</title>
        <authorList>
            <person name="Coleine C."/>
            <person name="Masonjones S."/>
            <person name="Stajich J.E."/>
        </authorList>
    </citation>
    <scope>NUCLEOTIDE SEQUENCE [LARGE SCALE GENOMIC DNA]</scope>
    <source>
        <strain evidence="2 3">CCFEE 6315</strain>
    </source>
</reference>
<dbReference type="Proteomes" id="UP000308549">
    <property type="component" value="Unassembled WGS sequence"/>
</dbReference>
<dbReference type="EMBL" id="NAJL01000050">
    <property type="protein sequence ID" value="TKA23831.1"/>
    <property type="molecule type" value="Genomic_DNA"/>
</dbReference>
<sequence length="246" mass="27835">MSMVASDVSATARAFATPELLEHILACLLDDILPPSPQEDPRSVRTHTSARKLLHLLRCSEVNHFWQGCMRGSACLQRALFLLPDNVSDRSWQHDERGSSDTAQTMRTSHRHTASSETPVLNSILQVTFKSYHFRFWHLSLEASDNKHCAYLIVTRRDLPALEQRAVTGQGRMISNMLLSQPPCAALEATIWEERDETKDYLGRTTSLRDPFIRHDEGLTIGMVHDKVGEMFREHSDVAAIKLTTV</sequence>
<keyword evidence="3" id="KW-1185">Reference proteome</keyword>
<evidence type="ECO:0000313" key="2">
    <source>
        <dbReference type="EMBL" id="TKA23831.1"/>
    </source>
</evidence>
<evidence type="ECO:0008006" key="4">
    <source>
        <dbReference type="Google" id="ProtNLM"/>
    </source>
</evidence>
<feature type="region of interest" description="Disordered" evidence="1">
    <location>
        <begin position="90"/>
        <end position="115"/>
    </location>
</feature>
<feature type="compositionally biased region" description="Basic and acidic residues" evidence="1">
    <location>
        <begin position="90"/>
        <end position="99"/>
    </location>
</feature>
<gene>
    <name evidence="2" type="ORF">B0A50_06966</name>
</gene>
<organism evidence="2 3">
    <name type="scientific">Salinomyces thailandicus</name>
    <dbReference type="NCBI Taxonomy" id="706561"/>
    <lineage>
        <taxon>Eukaryota</taxon>
        <taxon>Fungi</taxon>
        <taxon>Dikarya</taxon>
        <taxon>Ascomycota</taxon>
        <taxon>Pezizomycotina</taxon>
        <taxon>Dothideomycetes</taxon>
        <taxon>Dothideomycetidae</taxon>
        <taxon>Mycosphaerellales</taxon>
        <taxon>Teratosphaeriaceae</taxon>
        <taxon>Salinomyces</taxon>
    </lineage>
</organism>
<accession>A0A4U0TP45</accession>
<dbReference type="OrthoDB" id="3885851at2759"/>